<sequence length="134" mass="14765">MDGGSRLKGVNSLKSSEDLWGPVRWHSQLDPFPYSEPLTNLASYFGARGISDKQANGIVLEPTKYVPSGVAKLCAPEFHLVGASMREAYATRLGSVYLPGDTRRMSVRRSRHLMFTTRRSRAVESPGSRGTGYT</sequence>
<accession>A0A2I0JPD0</accession>
<proteinExistence type="predicted"/>
<keyword evidence="2" id="KW-1185">Reference proteome</keyword>
<dbReference type="EMBL" id="PGOL01001432">
    <property type="protein sequence ID" value="PKI58159.1"/>
    <property type="molecule type" value="Genomic_DNA"/>
</dbReference>
<organism evidence="1 2">
    <name type="scientific">Punica granatum</name>
    <name type="common">Pomegranate</name>
    <dbReference type="NCBI Taxonomy" id="22663"/>
    <lineage>
        <taxon>Eukaryota</taxon>
        <taxon>Viridiplantae</taxon>
        <taxon>Streptophyta</taxon>
        <taxon>Embryophyta</taxon>
        <taxon>Tracheophyta</taxon>
        <taxon>Spermatophyta</taxon>
        <taxon>Magnoliopsida</taxon>
        <taxon>eudicotyledons</taxon>
        <taxon>Gunneridae</taxon>
        <taxon>Pentapetalae</taxon>
        <taxon>rosids</taxon>
        <taxon>malvids</taxon>
        <taxon>Myrtales</taxon>
        <taxon>Lythraceae</taxon>
        <taxon>Punica</taxon>
    </lineage>
</organism>
<protein>
    <submittedName>
        <fullName evidence="1">Uncharacterized protein</fullName>
    </submittedName>
</protein>
<dbReference type="AlphaFoldDB" id="A0A2I0JPD0"/>
<reference evidence="1 2" key="1">
    <citation type="submission" date="2017-11" db="EMBL/GenBank/DDBJ databases">
        <title>De-novo sequencing of pomegranate (Punica granatum L.) genome.</title>
        <authorList>
            <person name="Akparov Z."/>
            <person name="Amiraslanov A."/>
            <person name="Hajiyeva S."/>
            <person name="Abbasov M."/>
            <person name="Kaur K."/>
            <person name="Hamwieh A."/>
            <person name="Solovyev V."/>
            <person name="Salamov A."/>
            <person name="Braich B."/>
            <person name="Kosarev P."/>
            <person name="Mahmoud A."/>
            <person name="Hajiyev E."/>
            <person name="Babayeva S."/>
            <person name="Izzatullayeva V."/>
            <person name="Mammadov A."/>
            <person name="Mammadov A."/>
            <person name="Sharifova S."/>
            <person name="Ojaghi J."/>
            <person name="Eynullazada K."/>
            <person name="Bayramov B."/>
            <person name="Abdulazimova A."/>
            <person name="Shahmuradov I."/>
        </authorList>
    </citation>
    <scope>NUCLEOTIDE SEQUENCE [LARGE SCALE GENOMIC DNA]</scope>
    <source>
        <strain evidence="2">cv. AG2017</strain>
        <tissue evidence="1">Leaf</tissue>
    </source>
</reference>
<name>A0A2I0JPD0_PUNGR</name>
<evidence type="ECO:0000313" key="1">
    <source>
        <dbReference type="EMBL" id="PKI58159.1"/>
    </source>
</evidence>
<dbReference type="Proteomes" id="UP000233551">
    <property type="component" value="Unassembled WGS sequence"/>
</dbReference>
<comment type="caution">
    <text evidence="1">The sequence shown here is derived from an EMBL/GenBank/DDBJ whole genome shotgun (WGS) entry which is preliminary data.</text>
</comment>
<gene>
    <name evidence="1" type="ORF">CRG98_021447</name>
</gene>
<evidence type="ECO:0000313" key="2">
    <source>
        <dbReference type="Proteomes" id="UP000233551"/>
    </source>
</evidence>